<evidence type="ECO:0000256" key="4">
    <source>
        <dbReference type="ARBA" id="ARBA00022989"/>
    </source>
</evidence>
<feature type="region of interest" description="Disordered" evidence="6">
    <location>
        <begin position="148"/>
        <end position="171"/>
    </location>
</feature>
<dbReference type="Pfam" id="PF07857">
    <property type="entry name" value="TMEM144"/>
    <property type="match status" value="1"/>
</dbReference>
<comment type="subcellular location">
    <subcellularLocation>
        <location evidence="1">Membrane</location>
        <topology evidence="1">Multi-pass membrane protein</topology>
    </subcellularLocation>
</comment>
<feature type="transmembrane region" description="Helical" evidence="7">
    <location>
        <begin position="123"/>
        <end position="142"/>
    </location>
</feature>
<comment type="similarity">
    <text evidence="2">Belongs to the TMEM144 family.</text>
</comment>
<dbReference type="PANTHER" id="PTHR16119">
    <property type="entry name" value="TRANSMEMBRANE PROTEIN 144"/>
    <property type="match status" value="1"/>
</dbReference>
<organism evidence="8 9">
    <name type="scientific">Heterodera schachtii</name>
    <name type="common">Sugarbeet cyst nematode worm</name>
    <name type="synonym">Tylenchus schachtii</name>
    <dbReference type="NCBI Taxonomy" id="97005"/>
    <lineage>
        <taxon>Eukaryota</taxon>
        <taxon>Metazoa</taxon>
        <taxon>Ecdysozoa</taxon>
        <taxon>Nematoda</taxon>
        <taxon>Chromadorea</taxon>
        <taxon>Rhabditida</taxon>
        <taxon>Tylenchina</taxon>
        <taxon>Tylenchomorpha</taxon>
        <taxon>Tylenchoidea</taxon>
        <taxon>Heteroderidae</taxon>
        <taxon>Heteroderinae</taxon>
        <taxon>Heterodera</taxon>
    </lineage>
</organism>
<dbReference type="InterPro" id="IPR037185">
    <property type="entry name" value="EmrE-like"/>
</dbReference>
<sequence>MFWVNVCDAGDGIIVQWLVRKNNPLISPICKLINHSVHFLICSAIFLSGLVTFIGTGMPQFEPFAMLGGFIWAIGNLTALPIIKTIGMGLGVLIWGSVNCVVGWATGRFGLFGTKASVPASPVMNYVGLLFVIIGGVLFALVPPKTEEQNQTEAEEGTEDRQNLLPNDQLEGENTVEDGTMEIGLNGEENFVQIRPIQTPLSQRIIAIALSVFAGICYGSIFTPVVYIQDNPHLFHPTPPKNGISFVFPHFAGVYLTSSVVLLIYLAYKNNRPYVDTRLIFPSFFAGVLWALGTLGWFWANDILSQTITYPITVSGASVVCALWSVLYLKEVAKEHLNLFFAAMLLSIIGVVLVGLSKSAKF</sequence>
<keyword evidence="3 7" id="KW-0812">Transmembrane</keyword>
<dbReference type="InterPro" id="IPR012435">
    <property type="entry name" value="TMEM144"/>
</dbReference>
<accession>A0ABD2JZA4</accession>
<dbReference type="InterPro" id="IPR010651">
    <property type="entry name" value="Sugar_transport"/>
</dbReference>
<dbReference type="GO" id="GO:0016020">
    <property type="term" value="C:membrane"/>
    <property type="evidence" value="ECO:0007669"/>
    <property type="project" value="UniProtKB-SubCell"/>
</dbReference>
<name>A0ABD2JZA4_HETSC</name>
<keyword evidence="5 7" id="KW-0472">Membrane</keyword>
<feature type="transmembrane region" description="Helical" evidence="7">
    <location>
        <begin position="90"/>
        <end position="111"/>
    </location>
</feature>
<evidence type="ECO:0000256" key="1">
    <source>
        <dbReference type="ARBA" id="ARBA00004141"/>
    </source>
</evidence>
<gene>
    <name evidence="8" type="ORF">niasHS_005736</name>
</gene>
<feature type="transmembrane region" description="Helical" evidence="7">
    <location>
        <begin position="336"/>
        <end position="356"/>
    </location>
</feature>
<dbReference type="Proteomes" id="UP001620645">
    <property type="component" value="Unassembled WGS sequence"/>
</dbReference>
<keyword evidence="4 7" id="KW-1133">Transmembrane helix</keyword>
<evidence type="ECO:0000256" key="6">
    <source>
        <dbReference type="SAM" id="MobiDB-lite"/>
    </source>
</evidence>
<evidence type="ECO:0000313" key="9">
    <source>
        <dbReference type="Proteomes" id="UP001620645"/>
    </source>
</evidence>
<feature type="transmembrane region" description="Helical" evidence="7">
    <location>
        <begin position="312"/>
        <end position="329"/>
    </location>
</feature>
<evidence type="ECO:0000256" key="2">
    <source>
        <dbReference type="ARBA" id="ARBA00005731"/>
    </source>
</evidence>
<evidence type="ECO:0008006" key="10">
    <source>
        <dbReference type="Google" id="ProtNLM"/>
    </source>
</evidence>
<evidence type="ECO:0000256" key="3">
    <source>
        <dbReference type="ARBA" id="ARBA00022692"/>
    </source>
</evidence>
<proteinExistence type="inferred from homology"/>
<dbReference type="PANTHER" id="PTHR16119:SF18">
    <property type="entry name" value="TRANSMEMBRANE PROTEIN 144 HOMOLOG"/>
    <property type="match status" value="1"/>
</dbReference>
<comment type="caution">
    <text evidence="8">The sequence shown here is derived from an EMBL/GenBank/DDBJ whole genome shotgun (WGS) entry which is preliminary data.</text>
</comment>
<feature type="transmembrane region" description="Helical" evidence="7">
    <location>
        <begin position="279"/>
        <end position="300"/>
    </location>
</feature>
<evidence type="ECO:0000256" key="5">
    <source>
        <dbReference type="ARBA" id="ARBA00023136"/>
    </source>
</evidence>
<feature type="transmembrane region" description="Helical" evidence="7">
    <location>
        <begin position="37"/>
        <end position="58"/>
    </location>
</feature>
<dbReference type="SUPFAM" id="SSF103481">
    <property type="entry name" value="Multidrug resistance efflux transporter EmrE"/>
    <property type="match status" value="1"/>
</dbReference>
<dbReference type="EMBL" id="JBICCN010000078">
    <property type="protein sequence ID" value="KAL3095977.1"/>
    <property type="molecule type" value="Genomic_DNA"/>
</dbReference>
<keyword evidence="9" id="KW-1185">Reference proteome</keyword>
<dbReference type="AlphaFoldDB" id="A0ABD2JZA4"/>
<reference evidence="8 9" key="1">
    <citation type="submission" date="2024-10" db="EMBL/GenBank/DDBJ databases">
        <authorList>
            <person name="Kim D."/>
        </authorList>
    </citation>
    <scope>NUCLEOTIDE SEQUENCE [LARGE SCALE GENOMIC DNA]</scope>
    <source>
        <strain evidence="8">Taebaek</strain>
    </source>
</reference>
<feature type="transmembrane region" description="Helical" evidence="7">
    <location>
        <begin position="205"/>
        <end position="227"/>
    </location>
</feature>
<evidence type="ECO:0000256" key="7">
    <source>
        <dbReference type="SAM" id="Phobius"/>
    </source>
</evidence>
<protein>
    <recommendedName>
        <fullName evidence="10">Transmembrane protein</fullName>
    </recommendedName>
</protein>
<evidence type="ECO:0000313" key="8">
    <source>
        <dbReference type="EMBL" id="KAL3095977.1"/>
    </source>
</evidence>
<feature type="transmembrane region" description="Helical" evidence="7">
    <location>
        <begin position="247"/>
        <end position="267"/>
    </location>
</feature>
<feature type="transmembrane region" description="Helical" evidence="7">
    <location>
        <begin position="64"/>
        <end position="83"/>
    </location>
</feature>